<dbReference type="PaxDb" id="6239-C52A10.3"/>
<dbReference type="PANTHER" id="PTHR21503:SF8">
    <property type="entry name" value="F-BOX ASSOCIATED DOMAIN-CONTAINING PROTEIN-RELATED"/>
    <property type="match status" value="1"/>
</dbReference>
<dbReference type="PROSITE" id="PS50181">
    <property type="entry name" value="FBOX"/>
    <property type="match status" value="1"/>
</dbReference>
<sequence>MSLVSNLFQRTVRFFQAYHSLLYSFCRREKSFHLLRLPYVPFRKIIHQMKIFEVAKLSQTSEKTRLEIKKIKRKVYKIMVENFIHDYPVGKKYEFQKFLIFESLNDVIFSYNGLKTRPIKSSMQTSINDVHQFINLFHIFGSQKAISLEILSPYNLASLLYLFLNLFEVDHIDLQFDIDQLFGDYQFLLNKPWLTKCKYELVGREIFLTSEQLSKVLNSISVEHGLTLKCQFAMDLDKTILLNIRRLDSYFNPGFTLDDLKSMNCEELIIWKHSFTPEDINNFIRNWLNGSMQTLKRFHLSNALETRDFVIVLNEIAVNRWDGVRRAEYYRIGIQEFDCSDGWDIERNDGVIATALFGESSFDFLVWR</sequence>
<dbReference type="CTD" id="183711"/>
<feature type="domain" description="F-box" evidence="1">
    <location>
        <begin position="31"/>
        <end position="79"/>
    </location>
</feature>
<dbReference type="RefSeq" id="NP_504399.1">
    <property type="nucleotide sequence ID" value="NM_071998.3"/>
</dbReference>
<dbReference type="EMBL" id="BX284605">
    <property type="protein sequence ID" value="CCD61499.1"/>
    <property type="molecule type" value="Genomic_DNA"/>
</dbReference>
<keyword evidence="3" id="KW-1185">Reference proteome</keyword>
<proteinExistence type="predicted"/>
<gene>
    <name evidence="2 4" type="ORF">C52A10.3</name>
    <name evidence="2" type="ORF">CELE_C52A10.3</name>
</gene>
<dbReference type="WormBase" id="C52A10.3">
    <property type="protein sequence ID" value="CE17584"/>
    <property type="gene ID" value="WBGene00016864"/>
</dbReference>
<evidence type="ECO:0000313" key="4">
    <source>
        <dbReference type="WormBase" id="C52A10.3"/>
    </source>
</evidence>
<dbReference type="UCSC" id="C52A10.3">
    <property type="organism name" value="c. elegans"/>
</dbReference>
<dbReference type="GeneID" id="183711"/>
<dbReference type="FunCoup" id="Q95YC2">
    <property type="interactions" value="822"/>
</dbReference>
<dbReference type="InterPro" id="IPR001810">
    <property type="entry name" value="F-box_dom"/>
</dbReference>
<dbReference type="PhylomeDB" id="Q95YC2"/>
<evidence type="ECO:0000313" key="2">
    <source>
        <dbReference type="EMBL" id="CCD61499.1"/>
    </source>
</evidence>
<dbReference type="OrthoDB" id="5778587at2759"/>
<dbReference type="Proteomes" id="UP000001940">
    <property type="component" value="Chromosome V"/>
</dbReference>
<dbReference type="SMR" id="Q95YC2"/>
<accession>Q95YC2</accession>
<organism evidence="2 3">
    <name type="scientific">Caenorhabditis elegans</name>
    <dbReference type="NCBI Taxonomy" id="6239"/>
    <lineage>
        <taxon>Eukaryota</taxon>
        <taxon>Metazoa</taxon>
        <taxon>Ecdysozoa</taxon>
        <taxon>Nematoda</taxon>
        <taxon>Chromadorea</taxon>
        <taxon>Rhabditida</taxon>
        <taxon>Rhabditina</taxon>
        <taxon>Rhabditomorpha</taxon>
        <taxon>Rhabditoidea</taxon>
        <taxon>Rhabditidae</taxon>
        <taxon>Peloderinae</taxon>
        <taxon>Caenorhabditis</taxon>
    </lineage>
</organism>
<dbReference type="InParanoid" id="Q95YC2"/>
<dbReference type="eggNOG" id="ENOG502TJT8">
    <property type="taxonomic scope" value="Eukaryota"/>
</dbReference>
<dbReference type="Pfam" id="PF07735">
    <property type="entry name" value="FBA_2"/>
    <property type="match status" value="1"/>
</dbReference>
<dbReference type="AlphaFoldDB" id="Q95YC2"/>
<protein>
    <submittedName>
        <fullName evidence="2">F-box domain-containing protein</fullName>
    </submittedName>
</protein>
<reference evidence="2 3" key="1">
    <citation type="journal article" date="1998" name="Science">
        <title>Genome sequence of the nematode C. elegans: a platform for investigating biology.</title>
        <authorList>
            <consortium name="The C. elegans sequencing consortium"/>
            <person name="Sulson J.E."/>
            <person name="Waterston R."/>
        </authorList>
    </citation>
    <scope>NUCLEOTIDE SEQUENCE [LARGE SCALE GENOMIC DNA]</scope>
    <source>
        <strain evidence="2 3">Bristol N2</strain>
    </source>
</reference>
<dbReference type="KEGG" id="cel:CELE_C52A10.3"/>
<dbReference type="Bgee" id="WBGene00016864">
    <property type="expression patterns" value="Expressed in embryo and 3 other cell types or tissues"/>
</dbReference>
<evidence type="ECO:0000313" key="3">
    <source>
        <dbReference type="Proteomes" id="UP000001940"/>
    </source>
</evidence>
<dbReference type="InterPro" id="IPR012885">
    <property type="entry name" value="F-box_Sdz-33"/>
</dbReference>
<dbReference type="AGR" id="WB:WBGene00016864"/>
<evidence type="ECO:0000259" key="1">
    <source>
        <dbReference type="PROSITE" id="PS50181"/>
    </source>
</evidence>
<name>Q95YC2_CAEEL</name>
<dbReference type="HOGENOM" id="CLU_049370_1_0_1"/>
<dbReference type="PANTHER" id="PTHR21503">
    <property type="entry name" value="F-BOX-CONTAINING HYPOTHETICAL PROTEIN C.ELEGANS"/>
    <property type="match status" value="1"/>
</dbReference>